<dbReference type="SUPFAM" id="SSF52058">
    <property type="entry name" value="L domain-like"/>
    <property type="match status" value="1"/>
</dbReference>
<proteinExistence type="predicted"/>
<organism evidence="1">
    <name type="scientific">Harvfovirus sp</name>
    <dbReference type="NCBI Taxonomy" id="2487768"/>
    <lineage>
        <taxon>Viruses</taxon>
        <taxon>Varidnaviria</taxon>
        <taxon>Bamfordvirae</taxon>
        <taxon>Nucleocytoviricota</taxon>
        <taxon>Megaviricetes</taxon>
        <taxon>Imitervirales</taxon>
        <taxon>Mimiviridae</taxon>
        <taxon>Klosneuvirinae</taxon>
    </lineage>
</organism>
<reference evidence="1" key="1">
    <citation type="submission" date="2018-10" db="EMBL/GenBank/DDBJ databases">
        <title>Hidden diversity of soil giant viruses.</title>
        <authorList>
            <person name="Schulz F."/>
            <person name="Alteio L."/>
            <person name="Goudeau D."/>
            <person name="Ryan E.M."/>
            <person name="Malmstrom R.R."/>
            <person name="Blanchard J."/>
            <person name="Woyke T."/>
        </authorList>
    </citation>
    <scope>NUCLEOTIDE SEQUENCE</scope>
    <source>
        <strain evidence="1">HAV1</strain>
    </source>
</reference>
<evidence type="ECO:0000313" key="1">
    <source>
        <dbReference type="EMBL" id="AYV80838.1"/>
    </source>
</evidence>
<protein>
    <recommendedName>
        <fullName evidence="2">Leucine-rich repeat protein</fullName>
    </recommendedName>
</protein>
<sequence>MKDVNVSMYSVPPYAYCHFFDLDDLLTLAKTNRYFINCLLPIASPEIASDKLDISMKWIKSFPKARLTVCLKRDLKIYDFKKLVNITSLNLIDRTIDKEIKTLSYLTRLETLSLTARGYPDLCQNSDLYPLTQLKNLSLFSDNFLLGATLRKFGNLRHVCLDKNMIIKAEDLEYLRETLTSLSLNNNTTVDPLVLTKLKLLSLSIEINKVVKHEILVRCTTLKNLSISNDTNLNGKCFRALSCLEKLTISYYLYDGKKFDFGSINFPTSLSELIILNAYDRTKMNSLSLLTSLKKLSIYATDSCYFHSHIIEDLELAPLVNLTDLTISSDKIKGDCFMYLTQLTDLNIDGKELIYSKFKYLKKLKYLELGLAAKRQDINITELPALVSLEIKCSFVSIISGINTNLQSLAIYSDGLINDNLITKLVGLRELVLYRHGITIRCLLSLPALVFVRLTPIQIFKQKKEKKALVILRKNGVTYQDY</sequence>
<name>A0A3G5A0W1_9VIRU</name>
<gene>
    <name evidence="1" type="ORF">Harvfovirus7_35</name>
</gene>
<accession>A0A3G5A0W1</accession>
<evidence type="ECO:0008006" key="2">
    <source>
        <dbReference type="Google" id="ProtNLM"/>
    </source>
</evidence>
<dbReference type="InterPro" id="IPR032675">
    <property type="entry name" value="LRR_dom_sf"/>
</dbReference>
<dbReference type="EMBL" id="MK072249">
    <property type="protein sequence ID" value="AYV80838.1"/>
    <property type="molecule type" value="Genomic_DNA"/>
</dbReference>
<dbReference type="Gene3D" id="3.80.10.10">
    <property type="entry name" value="Ribonuclease Inhibitor"/>
    <property type="match status" value="1"/>
</dbReference>